<keyword evidence="3" id="KW-1185">Reference proteome</keyword>
<organism evidence="2 3">
    <name type="scientific">Amanita thiersii Skay4041</name>
    <dbReference type="NCBI Taxonomy" id="703135"/>
    <lineage>
        <taxon>Eukaryota</taxon>
        <taxon>Fungi</taxon>
        <taxon>Dikarya</taxon>
        <taxon>Basidiomycota</taxon>
        <taxon>Agaricomycotina</taxon>
        <taxon>Agaricomycetes</taxon>
        <taxon>Agaricomycetidae</taxon>
        <taxon>Agaricales</taxon>
        <taxon>Pluteineae</taxon>
        <taxon>Amanitaceae</taxon>
        <taxon>Amanita</taxon>
    </lineage>
</organism>
<dbReference type="EMBL" id="KZ301994">
    <property type="protein sequence ID" value="PFH50986.1"/>
    <property type="molecule type" value="Genomic_DNA"/>
</dbReference>
<protein>
    <recommendedName>
        <fullName evidence="1">F-box domain-containing protein</fullName>
    </recommendedName>
</protein>
<dbReference type="Pfam" id="PF12937">
    <property type="entry name" value="F-box-like"/>
    <property type="match status" value="1"/>
</dbReference>
<name>A0A2A9NT88_9AGAR</name>
<dbReference type="Gene3D" id="1.20.1280.50">
    <property type="match status" value="1"/>
</dbReference>
<accession>A0A2A9NT88</accession>
<dbReference type="Proteomes" id="UP000242287">
    <property type="component" value="Unassembled WGS sequence"/>
</dbReference>
<sequence length="242" mass="28144">MSTIKADISDSGVSISYHDLLLIPRTNYEQDKPEPEDDYPHTPIPHQTHRVESDSLFPVQKLPEDVLRDIFSMCASQVELTLTENPFALVLSQVCSVWRRVVLDTPALWNDLLMDCYPRREHQVHEWLSRASRWPICAHIGGYSSFDNVKRIISTFISRYRLKRLVLYLHSLQLDFSLLEAKSERLEELELHHSIDSRAQLPLPPSVPDTFSFPCLTSFHFYSATRRLGTQWFCCIPLCIMR</sequence>
<dbReference type="PROSITE" id="PS50181">
    <property type="entry name" value="FBOX"/>
    <property type="match status" value="1"/>
</dbReference>
<reference evidence="2 3" key="1">
    <citation type="submission" date="2014-02" db="EMBL/GenBank/DDBJ databases">
        <title>Transposable element dynamics among asymbiotic and ectomycorrhizal Amanita fungi.</title>
        <authorList>
            <consortium name="DOE Joint Genome Institute"/>
            <person name="Hess J."/>
            <person name="Skrede I."/>
            <person name="Wolfe B."/>
            <person name="LaButti K."/>
            <person name="Ohm R.A."/>
            <person name="Grigoriev I.V."/>
            <person name="Pringle A."/>
        </authorList>
    </citation>
    <scope>NUCLEOTIDE SEQUENCE [LARGE SCALE GENOMIC DNA]</scope>
    <source>
        <strain evidence="2 3">SKay4041</strain>
    </source>
</reference>
<evidence type="ECO:0000259" key="1">
    <source>
        <dbReference type="PROSITE" id="PS50181"/>
    </source>
</evidence>
<feature type="domain" description="F-box" evidence="1">
    <location>
        <begin position="56"/>
        <end position="112"/>
    </location>
</feature>
<proteinExistence type="predicted"/>
<gene>
    <name evidence="2" type="ORF">AMATHDRAFT_85452</name>
</gene>
<dbReference type="InterPro" id="IPR001810">
    <property type="entry name" value="F-box_dom"/>
</dbReference>
<evidence type="ECO:0000313" key="2">
    <source>
        <dbReference type="EMBL" id="PFH50986.1"/>
    </source>
</evidence>
<dbReference type="AlphaFoldDB" id="A0A2A9NT88"/>
<dbReference type="SUPFAM" id="SSF81383">
    <property type="entry name" value="F-box domain"/>
    <property type="match status" value="1"/>
</dbReference>
<evidence type="ECO:0000313" key="3">
    <source>
        <dbReference type="Proteomes" id="UP000242287"/>
    </source>
</evidence>
<dbReference type="InterPro" id="IPR036047">
    <property type="entry name" value="F-box-like_dom_sf"/>
</dbReference>
<dbReference type="OrthoDB" id="3365698at2759"/>